<accession>A0AAD3M3P2</accession>
<gene>
    <name evidence="2" type="ORF">AKAME5_002950500</name>
</gene>
<reference evidence="2" key="1">
    <citation type="submission" date="2022-08" db="EMBL/GenBank/DDBJ databases">
        <title>Genome sequencing of akame (Lates japonicus).</title>
        <authorList>
            <person name="Hashiguchi Y."/>
            <person name="Takahashi H."/>
        </authorList>
    </citation>
    <scope>NUCLEOTIDE SEQUENCE</scope>
    <source>
        <strain evidence="2">Kochi</strain>
    </source>
</reference>
<dbReference type="EMBL" id="BRZM01006319">
    <property type="protein sequence ID" value="GLD46324.1"/>
    <property type="molecule type" value="Genomic_DNA"/>
</dbReference>
<name>A0AAD3M3P2_LATJO</name>
<organism evidence="2 3">
    <name type="scientific">Lates japonicus</name>
    <name type="common">Japanese lates</name>
    <dbReference type="NCBI Taxonomy" id="270547"/>
    <lineage>
        <taxon>Eukaryota</taxon>
        <taxon>Metazoa</taxon>
        <taxon>Chordata</taxon>
        <taxon>Craniata</taxon>
        <taxon>Vertebrata</taxon>
        <taxon>Euteleostomi</taxon>
        <taxon>Actinopterygii</taxon>
        <taxon>Neopterygii</taxon>
        <taxon>Teleostei</taxon>
        <taxon>Neoteleostei</taxon>
        <taxon>Acanthomorphata</taxon>
        <taxon>Carangaria</taxon>
        <taxon>Carangaria incertae sedis</taxon>
        <taxon>Centropomidae</taxon>
        <taxon>Lates</taxon>
    </lineage>
</organism>
<feature type="region of interest" description="Disordered" evidence="1">
    <location>
        <begin position="30"/>
        <end position="50"/>
    </location>
</feature>
<comment type="caution">
    <text evidence="2">The sequence shown here is derived from an EMBL/GenBank/DDBJ whole genome shotgun (WGS) entry which is preliminary data.</text>
</comment>
<dbReference type="Gene3D" id="2.30.30.40">
    <property type="entry name" value="SH3 Domains"/>
    <property type="match status" value="1"/>
</dbReference>
<evidence type="ECO:0000256" key="1">
    <source>
        <dbReference type="SAM" id="MobiDB-lite"/>
    </source>
</evidence>
<keyword evidence="3" id="KW-1185">Reference proteome</keyword>
<protein>
    <submittedName>
        <fullName evidence="2">Tyrosine-protein kinase fynb</fullName>
    </submittedName>
</protein>
<dbReference type="SUPFAM" id="SSF50044">
    <property type="entry name" value="SH3-domain"/>
    <property type="match status" value="1"/>
</dbReference>
<dbReference type="AlphaFoldDB" id="A0AAD3M3P2"/>
<dbReference type="InterPro" id="IPR036028">
    <property type="entry name" value="SH3-like_dom_sf"/>
</dbReference>
<keyword evidence="2" id="KW-0418">Kinase</keyword>
<proteinExistence type="predicted"/>
<dbReference type="Proteomes" id="UP001279410">
    <property type="component" value="Unassembled WGS sequence"/>
</dbReference>
<evidence type="ECO:0000313" key="3">
    <source>
        <dbReference type="Proteomes" id="UP001279410"/>
    </source>
</evidence>
<dbReference type="GO" id="GO:0016301">
    <property type="term" value="F:kinase activity"/>
    <property type="evidence" value="ECO:0007669"/>
    <property type="project" value="UniProtKB-KW"/>
</dbReference>
<keyword evidence="2" id="KW-0808">Transferase</keyword>
<sequence length="136" mass="15299">MTPKRTELSSRITRIRRFTTPAPRLRQMCLQPSELTEQPGHRSPDRQSTGDQFSLSFLARLIPRDQFVIDVFSCRPHNVIMTQSSNRKSEIAAHITLAQPAVSEGDWWDARSLTTGGSGYIPSNYVAPVDSIQAEE</sequence>
<evidence type="ECO:0000313" key="2">
    <source>
        <dbReference type="EMBL" id="GLD46324.1"/>
    </source>
</evidence>